<dbReference type="AlphaFoldDB" id="A0A2W4VQY1"/>
<accession>A0A2W4VQY1</accession>
<dbReference type="GO" id="GO:0008236">
    <property type="term" value="F:serine-type peptidase activity"/>
    <property type="evidence" value="ECO:0007669"/>
    <property type="project" value="InterPro"/>
</dbReference>
<protein>
    <submittedName>
        <fullName evidence="2">Peptidase</fullName>
    </submittedName>
</protein>
<dbReference type="Pfam" id="PF03572">
    <property type="entry name" value="Peptidase_S41"/>
    <property type="match status" value="1"/>
</dbReference>
<dbReference type="SUPFAM" id="SSF52096">
    <property type="entry name" value="ClpP/crotonase"/>
    <property type="match status" value="1"/>
</dbReference>
<dbReference type="Gene3D" id="3.30.750.44">
    <property type="match status" value="1"/>
</dbReference>
<evidence type="ECO:0000259" key="1">
    <source>
        <dbReference type="SMART" id="SM00245"/>
    </source>
</evidence>
<dbReference type="EMBL" id="QBMN01000190">
    <property type="protein sequence ID" value="PZO34912.1"/>
    <property type="molecule type" value="Genomic_DNA"/>
</dbReference>
<sequence>MAVSASDSQDIFLDAASLDAVLGALVTQLDAYVFPAVAEKIQADIEQRLEAGGYGDIKGGQQLADTLTAQLQGMSGDRNLRLHFSPVPLPHIEPEAAPDPAELERQYQASRRRNFDLNKVERLPGNIGYIQLFSFEPPEFAGDALAAAMTLVAHTDALIFDLRHSQGGSPATVALLCSYLFPAHPPIHLNDLYWSETDETHQWWTVPYVPGQRYLDKPVFALTSPETFSAAEEFAYNLQVFKRGAVVGETTRGGANPGRGFRLHDHFWVFMPTGQAINPVTGKNWDTTGVLPTVKVPTETALDTAHLMALSHLLEAGAEGIARRELEEALPRVERSLQQKRQNLIANLGGSQ</sequence>
<comment type="caution">
    <text evidence="2">The sequence shown here is derived from an EMBL/GenBank/DDBJ whole genome shotgun (WGS) entry which is preliminary data.</text>
</comment>
<reference evidence="3" key="1">
    <citation type="submission" date="2018-04" db="EMBL/GenBank/DDBJ databases">
        <authorList>
            <person name="Cornet L."/>
        </authorList>
    </citation>
    <scope>NUCLEOTIDE SEQUENCE [LARGE SCALE GENOMIC DNA]</scope>
</reference>
<proteinExistence type="predicted"/>
<dbReference type="InterPro" id="IPR005151">
    <property type="entry name" value="Tail-specific_protease"/>
</dbReference>
<dbReference type="GO" id="GO:0006508">
    <property type="term" value="P:proteolysis"/>
    <property type="evidence" value="ECO:0007669"/>
    <property type="project" value="InterPro"/>
</dbReference>
<organism evidence="2 3">
    <name type="scientific">Shackletoniella antarctica</name>
    <dbReference type="NCBI Taxonomy" id="268115"/>
    <lineage>
        <taxon>Bacteria</taxon>
        <taxon>Bacillati</taxon>
        <taxon>Cyanobacteriota</taxon>
        <taxon>Cyanophyceae</taxon>
        <taxon>Oculatellales</taxon>
        <taxon>Oculatellaceae</taxon>
        <taxon>Shackletoniella</taxon>
    </lineage>
</organism>
<gene>
    <name evidence="2" type="ORF">DCF17_19755</name>
</gene>
<dbReference type="PANTHER" id="PTHR11261:SF3">
    <property type="entry name" value="RETINOL-BINDING PROTEIN 3"/>
    <property type="match status" value="1"/>
</dbReference>
<dbReference type="SMART" id="SM00245">
    <property type="entry name" value="TSPc"/>
    <property type="match status" value="1"/>
</dbReference>
<feature type="domain" description="Tail specific protease" evidence="1">
    <location>
        <begin position="99"/>
        <end position="297"/>
    </location>
</feature>
<dbReference type="PANTHER" id="PTHR11261">
    <property type="entry name" value="INTERPHOTORECEPTOR RETINOID-BINDING PROTEIN"/>
    <property type="match status" value="1"/>
</dbReference>
<dbReference type="Proteomes" id="UP000249081">
    <property type="component" value="Unassembled WGS sequence"/>
</dbReference>
<evidence type="ECO:0000313" key="3">
    <source>
        <dbReference type="Proteomes" id="UP000249081"/>
    </source>
</evidence>
<dbReference type="Pfam" id="PF11918">
    <property type="entry name" value="Peptidase_S41_N"/>
    <property type="match status" value="1"/>
</dbReference>
<dbReference type="CDD" id="cd07563">
    <property type="entry name" value="Peptidase_S41_IRBP"/>
    <property type="match status" value="1"/>
</dbReference>
<name>A0A2W4VQY1_9CYAN</name>
<reference evidence="2 3" key="2">
    <citation type="submission" date="2018-06" db="EMBL/GenBank/DDBJ databases">
        <title>Metagenomic assembly of (sub)arctic Cyanobacteria and their associated microbiome from non-axenic cultures.</title>
        <authorList>
            <person name="Baurain D."/>
        </authorList>
    </citation>
    <scope>NUCLEOTIDE SEQUENCE [LARGE SCALE GENOMIC DNA]</scope>
    <source>
        <strain evidence="2">ULC041bin1</strain>
    </source>
</reference>
<dbReference type="Gene3D" id="3.90.226.10">
    <property type="entry name" value="2-enoyl-CoA Hydratase, Chain A, domain 1"/>
    <property type="match status" value="1"/>
</dbReference>
<dbReference type="InterPro" id="IPR029045">
    <property type="entry name" value="ClpP/crotonase-like_dom_sf"/>
</dbReference>
<evidence type="ECO:0000313" key="2">
    <source>
        <dbReference type="EMBL" id="PZO34912.1"/>
    </source>
</evidence>